<comment type="caution">
    <text evidence="1">The sequence shown here is derived from an EMBL/GenBank/DDBJ whole genome shotgun (WGS) entry which is preliminary data.</text>
</comment>
<gene>
    <name evidence="1" type="ORF">CEXT_543701</name>
</gene>
<protein>
    <submittedName>
        <fullName evidence="1">Uncharacterized protein</fullName>
    </submittedName>
</protein>
<evidence type="ECO:0000313" key="2">
    <source>
        <dbReference type="Proteomes" id="UP001054945"/>
    </source>
</evidence>
<sequence length="69" mass="7636">MGSALNTSSMSLTLRVPAGSSITGLTCHRPTRMSLSALLKRIDCLETGLDLFICEDHVWIPWMNPLFKT</sequence>
<dbReference type="Proteomes" id="UP001054945">
    <property type="component" value="Unassembled WGS sequence"/>
</dbReference>
<dbReference type="EMBL" id="BPLR01002958">
    <property type="protein sequence ID" value="GIX79650.1"/>
    <property type="molecule type" value="Genomic_DNA"/>
</dbReference>
<proteinExistence type="predicted"/>
<dbReference type="AlphaFoldDB" id="A0AAV4N5W1"/>
<reference evidence="1 2" key="1">
    <citation type="submission" date="2021-06" db="EMBL/GenBank/DDBJ databases">
        <title>Caerostris extrusa draft genome.</title>
        <authorList>
            <person name="Kono N."/>
            <person name="Arakawa K."/>
        </authorList>
    </citation>
    <scope>NUCLEOTIDE SEQUENCE [LARGE SCALE GENOMIC DNA]</scope>
</reference>
<keyword evidence="2" id="KW-1185">Reference proteome</keyword>
<name>A0AAV4N5W1_CAEEX</name>
<organism evidence="1 2">
    <name type="scientific">Caerostris extrusa</name>
    <name type="common">Bark spider</name>
    <name type="synonym">Caerostris bankana</name>
    <dbReference type="NCBI Taxonomy" id="172846"/>
    <lineage>
        <taxon>Eukaryota</taxon>
        <taxon>Metazoa</taxon>
        <taxon>Ecdysozoa</taxon>
        <taxon>Arthropoda</taxon>
        <taxon>Chelicerata</taxon>
        <taxon>Arachnida</taxon>
        <taxon>Araneae</taxon>
        <taxon>Araneomorphae</taxon>
        <taxon>Entelegynae</taxon>
        <taxon>Araneoidea</taxon>
        <taxon>Araneidae</taxon>
        <taxon>Caerostris</taxon>
    </lineage>
</organism>
<accession>A0AAV4N5W1</accession>
<evidence type="ECO:0000313" key="1">
    <source>
        <dbReference type="EMBL" id="GIX79650.1"/>
    </source>
</evidence>